<protein>
    <submittedName>
        <fullName evidence="2">Uncharacterized protein</fullName>
    </submittedName>
</protein>
<evidence type="ECO:0000313" key="2">
    <source>
        <dbReference type="EMBL" id="CAG9330115.1"/>
    </source>
</evidence>
<accession>A0AAU9JYB4</accession>
<feature type="region of interest" description="Disordered" evidence="1">
    <location>
        <begin position="1"/>
        <end position="47"/>
    </location>
</feature>
<comment type="caution">
    <text evidence="2">The sequence shown here is derived from an EMBL/GenBank/DDBJ whole genome shotgun (WGS) entry which is preliminary data.</text>
</comment>
<evidence type="ECO:0000313" key="3">
    <source>
        <dbReference type="Proteomes" id="UP001162131"/>
    </source>
</evidence>
<feature type="region of interest" description="Disordered" evidence="1">
    <location>
        <begin position="149"/>
        <end position="170"/>
    </location>
</feature>
<feature type="compositionally biased region" description="Basic and acidic residues" evidence="1">
    <location>
        <begin position="149"/>
        <end position="167"/>
    </location>
</feature>
<evidence type="ECO:0000256" key="1">
    <source>
        <dbReference type="SAM" id="MobiDB-lite"/>
    </source>
</evidence>
<sequence length="239" mass="27401">MVKNIPQELKPVAKLETATDPRPSNFNPEEFDSSSQEMHEPIPSLDACNPKKPSLAKAKKSQIKFENTAVGCLIQYLRKNSPSSLEDIVRHVKSVESSLITTGGTKFRLNAFKIADHAISWNPKLFLLDRHFNYCLNETKAAEVEENFKNRDARKAQQERESKERSNKRLQLQIEKRKSWEKIRKIIMNDLSGDMDDPSYLTKVFLILTSGNKELASKVTKEIRLAYFNMIKNKNSNSS</sequence>
<dbReference type="EMBL" id="CAJZBQ010000050">
    <property type="protein sequence ID" value="CAG9330115.1"/>
    <property type="molecule type" value="Genomic_DNA"/>
</dbReference>
<name>A0AAU9JYB4_9CILI</name>
<dbReference type="Proteomes" id="UP001162131">
    <property type="component" value="Unassembled WGS sequence"/>
</dbReference>
<gene>
    <name evidence="2" type="ORF">BSTOLATCC_MIC50223</name>
</gene>
<organism evidence="2 3">
    <name type="scientific">Blepharisma stoltei</name>
    <dbReference type="NCBI Taxonomy" id="1481888"/>
    <lineage>
        <taxon>Eukaryota</taxon>
        <taxon>Sar</taxon>
        <taxon>Alveolata</taxon>
        <taxon>Ciliophora</taxon>
        <taxon>Postciliodesmatophora</taxon>
        <taxon>Heterotrichea</taxon>
        <taxon>Heterotrichida</taxon>
        <taxon>Blepharismidae</taxon>
        <taxon>Blepharisma</taxon>
    </lineage>
</organism>
<reference evidence="2" key="1">
    <citation type="submission" date="2021-09" db="EMBL/GenBank/DDBJ databases">
        <authorList>
            <consortium name="AG Swart"/>
            <person name="Singh M."/>
            <person name="Singh A."/>
            <person name="Seah K."/>
            <person name="Emmerich C."/>
        </authorList>
    </citation>
    <scope>NUCLEOTIDE SEQUENCE</scope>
    <source>
        <strain evidence="2">ATCC30299</strain>
    </source>
</reference>
<keyword evidence="3" id="KW-1185">Reference proteome</keyword>
<dbReference type="AlphaFoldDB" id="A0AAU9JYB4"/>
<proteinExistence type="predicted"/>